<evidence type="ECO:0008006" key="3">
    <source>
        <dbReference type="Google" id="ProtNLM"/>
    </source>
</evidence>
<evidence type="ECO:0000313" key="1">
    <source>
        <dbReference type="EMBL" id="WZC49094.1"/>
    </source>
</evidence>
<dbReference type="PROSITE" id="PS51257">
    <property type="entry name" value="PROKAR_LIPOPROTEIN"/>
    <property type="match status" value="1"/>
</dbReference>
<dbReference type="Proteomes" id="UP001440612">
    <property type="component" value="Chromosome"/>
</dbReference>
<name>A0ABZ2V4R8_9RHOB</name>
<evidence type="ECO:0000313" key="2">
    <source>
        <dbReference type="Proteomes" id="UP001440612"/>
    </source>
</evidence>
<reference evidence="2" key="1">
    <citation type="submission" date="2024-04" db="EMBL/GenBank/DDBJ databases">
        <title>Phylogenomic analyses of a clade within the roseobacter group suggest taxonomic reassignments of species of the genera Aestuariivita, Citreicella, Loktanella, Nautella, Pelagibaca, Ruegeria, Thalassobius, Thiobacimonas and Tropicibacter, and the proposal o.</title>
        <authorList>
            <person name="Jeon C.O."/>
        </authorList>
    </citation>
    <scope>NUCLEOTIDE SEQUENCE [LARGE SCALE GENOMIC DNA]</scope>
    <source>
        <strain evidence="2">BS5-3</strain>
    </source>
</reference>
<accession>A0ABZ2V4R8</accession>
<sequence length="165" mass="17698">MKKLTMIAAALLVTGCTSPIEITGEDVTARIRDGVNRDRLTSYRPMEVRSFVTQNGQQIELAGLPCELTSDEITANIVTPARVNLPRFVQSGEYEDRGRPGQMQIRCEGGGYEGAETIFAQDKQVGTATNAGIGGAILTTVVTAAIASSTPWQYPPATRVPVRAE</sequence>
<organism evidence="1 2">
    <name type="scientific">Yoonia phaeophyticola</name>
    <dbReference type="NCBI Taxonomy" id="3137369"/>
    <lineage>
        <taxon>Bacteria</taxon>
        <taxon>Pseudomonadati</taxon>
        <taxon>Pseudomonadota</taxon>
        <taxon>Alphaproteobacteria</taxon>
        <taxon>Rhodobacterales</taxon>
        <taxon>Paracoccaceae</taxon>
        <taxon>Yoonia</taxon>
    </lineage>
</organism>
<gene>
    <name evidence="1" type="ORF">AABB29_00070</name>
</gene>
<protein>
    <recommendedName>
        <fullName evidence="3">Translation initiation factor 2</fullName>
    </recommendedName>
</protein>
<keyword evidence="2" id="KW-1185">Reference proteome</keyword>
<proteinExistence type="predicted"/>
<dbReference type="EMBL" id="CP150951">
    <property type="protein sequence ID" value="WZC49094.1"/>
    <property type="molecule type" value="Genomic_DNA"/>
</dbReference>
<dbReference type="RefSeq" id="WP_341367205.1">
    <property type="nucleotide sequence ID" value="NZ_CP150951.2"/>
</dbReference>